<keyword evidence="2" id="KW-0378">Hydrolase</keyword>
<organism evidence="2 3">
    <name type="scientific">Viridothelium virens</name>
    <name type="common">Speckled blister lichen</name>
    <name type="synonym">Trypethelium virens</name>
    <dbReference type="NCBI Taxonomy" id="1048519"/>
    <lineage>
        <taxon>Eukaryota</taxon>
        <taxon>Fungi</taxon>
        <taxon>Dikarya</taxon>
        <taxon>Ascomycota</taxon>
        <taxon>Pezizomycotina</taxon>
        <taxon>Dothideomycetes</taxon>
        <taxon>Dothideomycetes incertae sedis</taxon>
        <taxon>Trypetheliales</taxon>
        <taxon>Trypetheliaceae</taxon>
        <taxon>Viridothelium</taxon>
    </lineage>
</organism>
<evidence type="ECO:0000313" key="3">
    <source>
        <dbReference type="Proteomes" id="UP000800092"/>
    </source>
</evidence>
<protein>
    <submittedName>
        <fullName evidence="2">Alpha/beta-hydrolase</fullName>
    </submittedName>
</protein>
<reference evidence="2" key="1">
    <citation type="journal article" date="2020" name="Stud. Mycol.">
        <title>101 Dothideomycetes genomes: a test case for predicting lifestyles and emergence of pathogens.</title>
        <authorList>
            <person name="Haridas S."/>
            <person name="Albert R."/>
            <person name="Binder M."/>
            <person name="Bloem J."/>
            <person name="Labutti K."/>
            <person name="Salamov A."/>
            <person name="Andreopoulos B."/>
            <person name="Baker S."/>
            <person name="Barry K."/>
            <person name="Bills G."/>
            <person name="Bluhm B."/>
            <person name="Cannon C."/>
            <person name="Castanera R."/>
            <person name="Culley D."/>
            <person name="Daum C."/>
            <person name="Ezra D."/>
            <person name="Gonzalez J."/>
            <person name="Henrissat B."/>
            <person name="Kuo A."/>
            <person name="Liang C."/>
            <person name="Lipzen A."/>
            <person name="Lutzoni F."/>
            <person name="Magnuson J."/>
            <person name="Mondo S."/>
            <person name="Nolan M."/>
            <person name="Ohm R."/>
            <person name="Pangilinan J."/>
            <person name="Park H.-J."/>
            <person name="Ramirez L."/>
            <person name="Alfaro M."/>
            <person name="Sun H."/>
            <person name="Tritt A."/>
            <person name="Yoshinaga Y."/>
            <person name="Zwiers L.-H."/>
            <person name="Turgeon B."/>
            <person name="Goodwin S."/>
            <person name="Spatafora J."/>
            <person name="Crous P."/>
            <person name="Grigoriev I."/>
        </authorList>
    </citation>
    <scope>NUCLEOTIDE SEQUENCE</scope>
    <source>
        <strain evidence="2">Tuck. ex Michener</strain>
    </source>
</reference>
<dbReference type="InterPro" id="IPR029058">
    <property type="entry name" value="AB_hydrolase_fold"/>
</dbReference>
<keyword evidence="3" id="KW-1185">Reference proteome</keyword>
<dbReference type="Proteomes" id="UP000800092">
    <property type="component" value="Unassembled WGS sequence"/>
</dbReference>
<dbReference type="SUPFAM" id="SSF53474">
    <property type="entry name" value="alpha/beta-Hydrolases"/>
    <property type="match status" value="1"/>
</dbReference>
<dbReference type="EMBL" id="ML991806">
    <property type="protein sequence ID" value="KAF2233446.1"/>
    <property type="molecule type" value="Genomic_DNA"/>
</dbReference>
<gene>
    <name evidence="2" type="ORF">EV356DRAFT_503498</name>
</gene>
<name>A0A6A6H5S3_VIRVR</name>
<dbReference type="Pfam" id="PF12697">
    <property type="entry name" value="Abhydrolase_6"/>
    <property type="match status" value="1"/>
</dbReference>
<evidence type="ECO:0000259" key="1">
    <source>
        <dbReference type="Pfam" id="PF12697"/>
    </source>
</evidence>
<feature type="domain" description="AB hydrolase-1" evidence="1">
    <location>
        <begin position="9"/>
        <end position="249"/>
    </location>
</feature>
<dbReference type="OrthoDB" id="1263307at2759"/>
<proteinExistence type="predicted"/>
<accession>A0A6A6H5S3</accession>
<dbReference type="Gene3D" id="3.40.50.1820">
    <property type="entry name" value="alpha/beta hydrolase"/>
    <property type="match status" value="1"/>
</dbReference>
<sequence>MSLHNKPDIVLVGGGWHVPESYSKLTDALKAAGYTVHVPFLPSMNNSRPPNANLATDTGVVRELVEQLIEEGTYAVVIMHSYGGQVGTNALVGLGTDSRVKKGKQGGVKHLIYMAASVLPEGDSMITKVKEFGHEHLMPVAFDFADDNTCVCRDPKTILIGSGMSDEEADKYVSTFRLFNGKAMYEPISNSAWREIPLTYIFATEDMTLPYSYQQSMVENVRKEGFKVETVELSTGHCPNLTKTKEVVDVVNDVVEKTVRS</sequence>
<dbReference type="GO" id="GO:0016787">
    <property type="term" value="F:hydrolase activity"/>
    <property type="evidence" value="ECO:0007669"/>
    <property type="project" value="UniProtKB-KW"/>
</dbReference>
<dbReference type="AlphaFoldDB" id="A0A6A6H5S3"/>
<dbReference type="InterPro" id="IPR052897">
    <property type="entry name" value="Sec-Metab_Biosynth_Hydrolase"/>
</dbReference>
<dbReference type="PANTHER" id="PTHR37017:SF10">
    <property type="entry name" value="AB HYDROLASE-1 DOMAIN-CONTAINING PROTEIN"/>
    <property type="match status" value="1"/>
</dbReference>
<dbReference type="PANTHER" id="PTHR37017">
    <property type="entry name" value="AB HYDROLASE-1 DOMAIN-CONTAINING PROTEIN-RELATED"/>
    <property type="match status" value="1"/>
</dbReference>
<dbReference type="InterPro" id="IPR000073">
    <property type="entry name" value="AB_hydrolase_1"/>
</dbReference>
<evidence type="ECO:0000313" key="2">
    <source>
        <dbReference type="EMBL" id="KAF2233446.1"/>
    </source>
</evidence>